<sequence length="87" mass="10369">MVPPQGRKVILKDLHNDHPGMVRMKVLTRSYVWWPEIDEDIENMEKNVPHVSNNTEDLTEDAFEALDMTRLTLKERTRRLFWAIPRP</sequence>
<dbReference type="WBParaSite" id="SSLN_0000352901-mRNA-1">
    <property type="protein sequence ID" value="SSLN_0000352901-mRNA-1"/>
    <property type="gene ID" value="SSLN_0000352901"/>
</dbReference>
<evidence type="ECO:0000259" key="1">
    <source>
        <dbReference type="Pfam" id="PF17921"/>
    </source>
</evidence>
<dbReference type="AlphaFoldDB" id="A0A183SGS8"/>
<reference evidence="2 3" key="2">
    <citation type="submission" date="2018-11" db="EMBL/GenBank/DDBJ databases">
        <authorList>
            <consortium name="Pathogen Informatics"/>
        </authorList>
    </citation>
    <scope>NUCLEOTIDE SEQUENCE [LARGE SCALE GENOMIC DNA]</scope>
    <source>
        <strain evidence="2 3">NST_G2</strain>
    </source>
</reference>
<dbReference type="InterPro" id="IPR041588">
    <property type="entry name" value="Integrase_H2C2"/>
</dbReference>
<dbReference type="OrthoDB" id="8035539at2759"/>
<proteinExistence type="predicted"/>
<feature type="domain" description="Integrase zinc-binding" evidence="1">
    <location>
        <begin position="2"/>
        <end position="44"/>
    </location>
</feature>
<dbReference type="Pfam" id="PF17921">
    <property type="entry name" value="Integrase_H2C2"/>
    <property type="match status" value="1"/>
</dbReference>
<dbReference type="PANTHER" id="PTHR37984">
    <property type="entry name" value="PROTEIN CBG26694"/>
    <property type="match status" value="1"/>
</dbReference>
<evidence type="ECO:0000313" key="4">
    <source>
        <dbReference type="WBParaSite" id="SSLN_0000352901-mRNA-1"/>
    </source>
</evidence>
<name>A0A183SGS8_SCHSO</name>
<reference evidence="4" key="1">
    <citation type="submission" date="2016-06" db="UniProtKB">
        <authorList>
            <consortium name="WormBaseParasite"/>
        </authorList>
    </citation>
    <scope>IDENTIFICATION</scope>
</reference>
<dbReference type="InterPro" id="IPR050951">
    <property type="entry name" value="Retrovirus_Pol_polyprotein"/>
</dbReference>
<evidence type="ECO:0000313" key="3">
    <source>
        <dbReference type="Proteomes" id="UP000275846"/>
    </source>
</evidence>
<dbReference type="EMBL" id="UYSU01032536">
    <property type="protein sequence ID" value="VDL89811.1"/>
    <property type="molecule type" value="Genomic_DNA"/>
</dbReference>
<accession>A0A183SGS8</accession>
<dbReference type="PANTHER" id="PTHR37984:SF13">
    <property type="entry name" value="RIBONUCLEASE H"/>
    <property type="match status" value="1"/>
</dbReference>
<gene>
    <name evidence="2" type="ORF">SSLN_LOCUS3426</name>
</gene>
<dbReference type="Proteomes" id="UP000275846">
    <property type="component" value="Unassembled WGS sequence"/>
</dbReference>
<organism evidence="4">
    <name type="scientific">Schistocephalus solidus</name>
    <name type="common">Tapeworm</name>
    <dbReference type="NCBI Taxonomy" id="70667"/>
    <lineage>
        <taxon>Eukaryota</taxon>
        <taxon>Metazoa</taxon>
        <taxon>Spiralia</taxon>
        <taxon>Lophotrochozoa</taxon>
        <taxon>Platyhelminthes</taxon>
        <taxon>Cestoda</taxon>
        <taxon>Eucestoda</taxon>
        <taxon>Diphyllobothriidea</taxon>
        <taxon>Diphyllobothriidae</taxon>
        <taxon>Schistocephalus</taxon>
    </lineage>
</organism>
<dbReference type="Gene3D" id="1.10.340.70">
    <property type="match status" value="1"/>
</dbReference>
<protein>
    <submittedName>
        <fullName evidence="4">Integrase_H2C2 domain-containing protein</fullName>
    </submittedName>
</protein>
<keyword evidence="3" id="KW-1185">Reference proteome</keyword>
<evidence type="ECO:0000313" key="2">
    <source>
        <dbReference type="EMBL" id="VDL89811.1"/>
    </source>
</evidence>